<proteinExistence type="predicted"/>
<feature type="compositionally biased region" description="Low complexity" evidence="1">
    <location>
        <begin position="51"/>
        <end position="61"/>
    </location>
</feature>
<reference evidence="2" key="2">
    <citation type="submission" date="2014-03" db="EMBL/GenBank/DDBJ databases">
        <authorList>
            <person name="Genoscope - CEA"/>
        </authorList>
    </citation>
    <scope>NUCLEOTIDE SEQUENCE</scope>
</reference>
<evidence type="ECO:0000256" key="1">
    <source>
        <dbReference type="SAM" id="MobiDB-lite"/>
    </source>
</evidence>
<feature type="region of interest" description="Disordered" evidence="1">
    <location>
        <begin position="1"/>
        <end position="61"/>
    </location>
</feature>
<dbReference type="PaxDb" id="8022-A0A060XVU9"/>
<evidence type="ECO:0000313" key="3">
    <source>
        <dbReference type="Proteomes" id="UP000193380"/>
    </source>
</evidence>
<evidence type="ECO:0000313" key="2">
    <source>
        <dbReference type="EMBL" id="CDQ83382.1"/>
    </source>
</evidence>
<sequence>MVEKSDRAPLLDWEEVPPAEKRVSTPEQEKDVKGPSPANNRALGCTAQGIGWSTSPGGPGSFTSAVPHDIMVKWEEKDPIVAVFVVTFDTRSGLLVIVCRNCIKELGMDSFELGQRIDDPNHGMQWS</sequence>
<accession>A0A060XVU9</accession>
<protein>
    <submittedName>
        <fullName evidence="2">Uncharacterized protein</fullName>
    </submittedName>
</protein>
<dbReference type="Proteomes" id="UP000193380">
    <property type="component" value="Unassembled WGS sequence"/>
</dbReference>
<dbReference type="EMBL" id="FR906168">
    <property type="protein sequence ID" value="CDQ83382.1"/>
    <property type="molecule type" value="Genomic_DNA"/>
</dbReference>
<name>A0A060XVU9_ONCMY</name>
<gene>
    <name evidence="2" type="ORF">GSONMT00003339001</name>
</gene>
<feature type="compositionally biased region" description="Basic and acidic residues" evidence="1">
    <location>
        <begin position="18"/>
        <end position="33"/>
    </location>
</feature>
<organism evidence="2 3">
    <name type="scientific">Oncorhynchus mykiss</name>
    <name type="common">Rainbow trout</name>
    <name type="synonym">Salmo gairdneri</name>
    <dbReference type="NCBI Taxonomy" id="8022"/>
    <lineage>
        <taxon>Eukaryota</taxon>
        <taxon>Metazoa</taxon>
        <taxon>Chordata</taxon>
        <taxon>Craniata</taxon>
        <taxon>Vertebrata</taxon>
        <taxon>Euteleostomi</taxon>
        <taxon>Actinopterygii</taxon>
        <taxon>Neopterygii</taxon>
        <taxon>Teleostei</taxon>
        <taxon>Protacanthopterygii</taxon>
        <taxon>Salmoniformes</taxon>
        <taxon>Salmonidae</taxon>
        <taxon>Salmoninae</taxon>
        <taxon>Oncorhynchus</taxon>
    </lineage>
</organism>
<dbReference type="STRING" id="8022.A0A060XVU9"/>
<dbReference type="AlphaFoldDB" id="A0A060XVU9"/>
<reference evidence="2" key="1">
    <citation type="journal article" date="2014" name="Nat. Commun.">
        <title>The rainbow trout genome provides novel insights into evolution after whole-genome duplication in vertebrates.</title>
        <authorList>
            <person name="Berthelot C."/>
            <person name="Brunet F."/>
            <person name="Chalopin D."/>
            <person name="Juanchich A."/>
            <person name="Bernard M."/>
            <person name="Noel B."/>
            <person name="Bento P."/>
            <person name="Da Silva C."/>
            <person name="Labadie K."/>
            <person name="Alberti A."/>
            <person name="Aury J.M."/>
            <person name="Louis A."/>
            <person name="Dehais P."/>
            <person name="Bardou P."/>
            <person name="Montfort J."/>
            <person name="Klopp C."/>
            <person name="Cabau C."/>
            <person name="Gaspin C."/>
            <person name="Thorgaard G.H."/>
            <person name="Boussaha M."/>
            <person name="Quillet E."/>
            <person name="Guyomard R."/>
            <person name="Galiana D."/>
            <person name="Bobe J."/>
            <person name="Volff J.N."/>
            <person name="Genet C."/>
            <person name="Wincker P."/>
            <person name="Jaillon O."/>
            <person name="Roest Crollius H."/>
            <person name="Guiguen Y."/>
        </authorList>
    </citation>
    <scope>NUCLEOTIDE SEQUENCE [LARGE SCALE GENOMIC DNA]</scope>
</reference>